<organism evidence="2 3">
    <name type="scientific">Variovorax defluvii</name>
    <dbReference type="NCBI Taxonomy" id="913761"/>
    <lineage>
        <taxon>Bacteria</taxon>
        <taxon>Pseudomonadati</taxon>
        <taxon>Pseudomonadota</taxon>
        <taxon>Betaproteobacteria</taxon>
        <taxon>Burkholderiales</taxon>
        <taxon>Comamonadaceae</taxon>
        <taxon>Variovorax</taxon>
    </lineage>
</organism>
<keyword evidence="1" id="KW-0472">Membrane</keyword>
<evidence type="ECO:0008006" key="4">
    <source>
        <dbReference type="Google" id="ProtNLM"/>
    </source>
</evidence>
<protein>
    <recommendedName>
        <fullName evidence="4">Phage holin family protein</fullName>
    </recommendedName>
</protein>
<gene>
    <name evidence="2" type="ORF">GCM10023165_48890</name>
</gene>
<evidence type="ECO:0000256" key="1">
    <source>
        <dbReference type="SAM" id="Phobius"/>
    </source>
</evidence>
<dbReference type="Pfam" id="PF07332">
    <property type="entry name" value="Phage_holin_3_6"/>
    <property type="match status" value="1"/>
</dbReference>
<dbReference type="EMBL" id="BAABGJ010000080">
    <property type="protein sequence ID" value="GAA4356110.1"/>
    <property type="molecule type" value="Genomic_DNA"/>
</dbReference>
<dbReference type="Proteomes" id="UP001500975">
    <property type="component" value="Unassembled WGS sequence"/>
</dbReference>
<proteinExistence type="predicted"/>
<keyword evidence="3" id="KW-1185">Reference proteome</keyword>
<sequence length="231" mass="25590">MSLLSFLGLDARVRRWRIAAGEGALAAEDRVRLLRLAWEQERQRLRTLLALAIAVIGLTTVTVALLSVAVVVHFWDTPSRVTAAWSVAVLWIVLWVIAVLALARTVRGASDAFEPARREFERDWEWLQVRFNLGREDEPSAGERASLTREEVLARIARQRERIATLQAPPLRSAAAAAPPDESPSAAALRIAREHPVATGAVAAASVAVIGPRRLLRWAAVIVPVLWRMRR</sequence>
<comment type="caution">
    <text evidence="2">The sequence shown here is derived from an EMBL/GenBank/DDBJ whole genome shotgun (WGS) entry which is preliminary data.</text>
</comment>
<evidence type="ECO:0000313" key="2">
    <source>
        <dbReference type="EMBL" id="GAA4356110.1"/>
    </source>
</evidence>
<dbReference type="RefSeq" id="WP_345541245.1">
    <property type="nucleotide sequence ID" value="NZ_BAABGJ010000080.1"/>
</dbReference>
<name>A0ABP8ICM8_9BURK</name>
<keyword evidence="1" id="KW-0812">Transmembrane</keyword>
<dbReference type="InterPro" id="IPR009937">
    <property type="entry name" value="Phage_holin_3_6"/>
</dbReference>
<evidence type="ECO:0000313" key="3">
    <source>
        <dbReference type="Proteomes" id="UP001500975"/>
    </source>
</evidence>
<accession>A0ABP8ICM8</accession>
<reference evidence="3" key="1">
    <citation type="journal article" date="2019" name="Int. J. Syst. Evol. Microbiol.">
        <title>The Global Catalogue of Microorganisms (GCM) 10K type strain sequencing project: providing services to taxonomists for standard genome sequencing and annotation.</title>
        <authorList>
            <consortium name="The Broad Institute Genomics Platform"/>
            <consortium name="The Broad Institute Genome Sequencing Center for Infectious Disease"/>
            <person name="Wu L."/>
            <person name="Ma J."/>
        </authorList>
    </citation>
    <scope>NUCLEOTIDE SEQUENCE [LARGE SCALE GENOMIC DNA]</scope>
    <source>
        <strain evidence="3">JCM 17804</strain>
    </source>
</reference>
<keyword evidence="1" id="KW-1133">Transmembrane helix</keyword>
<feature type="transmembrane region" description="Helical" evidence="1">
    <location>
        <begin position="81"/>
        <end position="103"/>
    </location>
</feature>
<feature type="transmembrane region" description="Helical" evidence="1">
    <location>
        <begin position="48"/>
        <end position="75"/>
    </location>
</feature>